<gene>
    <name evidence="3" type="ORF">JZ751_028910</name>
</gene>
<organism evidence="3 4">
    <name type="scientific">Albula glossodonta</name>
    <name type="common">roundjaw bonefish</name>
    <dbReference type="NCBI Taxonomy" id="121402"/>
    <lineage>
        <taxon>Eukaryota</taxon>
        <taxon>Metazoa</taxon>
        <taxon>Chordata</taxon>
        <taxon>Craniata</taxon>
        <taxon>Vertebrata</taxon>
        <taxon>Euteleostomi</taxon>
        <taxon>Actinopterygii</taxon>
        <taxon>Neopterygii</taxon>
        <taxon>Teleostei</taxon>
        <taxon>Albuliformes</taxon>
        <taxon>Albulidae</taxon>
        <taxon>Albula</taxon>
    </lineage>
</organism>
<feature type="compositionally biased region" description="Basic and acidic residues" evidence="1">
    <location>
        <begin position="154"/>
        <end position="166"/>
    </location>
</feature>
<dbReference type="Gene3D" id="6.10.250.2180">
    <property type="match status" value="1"/>
</dbReference>
<evidence type="ECO:0000256" key="1">
    <source>
        <dbReference type="SAM" id="MobiDB-lite"/>
    </source>
</evidence>
<feature type="domain" description="Voltage-dependent calcium channel alpha-1 subunit IQ" evidence="2">
    <location>
        <begin position="29"/>
        <end position="63"/>
    </location>
</feature>
<evidence type="ECO:0000259" key="2">
    <source>
        <dbReference type="SMART" id="SM01062"/>
    </source>
</evidence>
<dbReference type="SMART" id="SM01062">
    <property type="entry name" value="Ca_chan_IQ"/>
    <property type="match status" value="1"/>
</dbReference>
<comment type="caution">
    <text evidence="3">The sequence shown here is derived from an EMBL/GenBank/DDBJ whole genome shotgun (WGS) entry which is preliminary data.</text>
</comment>
<feature type="region of interest" description="Disordered" evidence="1">
    <location>
        <begin position="104"/>
        <end position="197"/>
    </location>
</feature>
<dbReference type="AlphaFoldDB" id="A0A8T2NI47"/>
<dbReference type="OrthoDB" id="431720at2759"/>
<dbReference type="InterPro" id="IPR014873">
    <property type="entry name" value="VDCC_a1su_IQ"/>
</dbReference>
<dbReference type="Proteomes" id="UP000824540">
    <property type="component" value="Unassembled WGS sequence"/>
</dbReference>
<name>A0A8T2NI47_9TELE</name>
<dbReference type="Pfam" id="PF08763">
    <property type="entry name" value="Ca_chan_IQ"/>
    <property type="match status" value="1"/>
</dbReference>
<accession>A0A8T2NI47</accession>
<sequence>MFNPAGLVVHNTHLASPPLSLPLSLYPPDDELTVGKVYAALMIFDYYKENRAKKLPPQPSPGGPQVKPHAALIDQVPLCCILQGKMGAFFKPMVPLATAQDVPPKLGNAQLTPTLPQPQSEAQPEPQPEATPTTTALTNGGAVKDQDSTITESPFRDVEKSQEVQRPKSKRTVQRGQSEEVPSTAKAKVLITQHSQS</sequence>
<dbReference type="EMBL" id="JAFBMS010000090">
    <property type="protein sequence ID" value="KAG9337342.1"/>
    <property type="molecule type" value="Genomic_DNA"/>
</dbReference>
<protein>
    <recommendedName>
        <fullName evidence="2">Voltage-dependent calcium channel alpha-1 subunit IQ domain-containing protein</fullName>
    </recommendedName>
</protein>
<reference evidence="3" key="1">
    <citation type="thesis" date="2021" institute="BYU ScholarsArchive" country="Provo, UT, USA">
        <title>Applications of and Algorithms for Genome Assembly and Genomic Analyses with an Emphasis on Marine Teleosts.</title>
        <authorList>
            <person name="Pickett B.D."/>
        </authorList>
    </citation>
    <scope>NUCLEOTIDE SEQUENCE</scope>
    <source>
        <strain evidence="3">HI-2016</strain>
    </source>
</reference>
<proteinExistence type="predicted"/>
<keyword evidence="4" id="KW-1185">Reference proteome</keyword>
<feature type="compositionally biased region" description="Low complexity" evidence="1">
    <location>
        <begin position="117"/>
        <end position="136"/>
    </location>
</feature>
<evidence type="ECO:0000313" key="4">
    <source>
        <dbReference type="Proteomes" id="UP000824540"/>
    </source>
</evidence>
<evidence type="ECO:0000313" key="3">
    <source>
        <dbReference type="EMBL" id="KAG9337342.1"/>
    </source>
</evidence>